<accession>A0ABM1BGN2</accession>
<dbReference type="RefSeq" id="XP_013781622.1">
    <property type="nucleotide sequence ID" value="XM_013926168.2"/>
</dbReference>
<dbReference type="InterPro" id="IPR011993">
    <property type="entry name" value="PH-like_dom_sf"/>
</dbReference>
<feature type="compositionally biased region" description="Polar residues" evidence="1">
    <location>
        <begin position="1"/>
        <end position="23"/>
    </location>
</feature>
<protein>
    <submittedName>
        <fullName evidence="3 4">Inactive phospholipase C-like protein 1</fullName>
    </submittedName>
</protein>
<proteinExistence type="predicted"/>
<dbReference type="Gene3D" id="2.30.29.30">
    <property type="entry name" value="Pleckstrin-homology domain (PH domain)/Phosphotyrosine-binding domain (PTB)"/>
    <property type="match status" value="1"/>
</dbReference>
<keyword evidence="2" id="KW-1185">Reference proteome</keyword>
<evidence type="ECO:0000313" key="3">
    <source>
        <dbReference type="RefSeq" id="XP_013781622.1"/>
    </source>
</evidence>
<organism evidence="2 3">
    <name type="scientific">Limulus polyphemus</name>
    <name type="common">Atlantic horseshoe crab</name>
    <dbReference type="NCBI Taxonomy" id="6850"/>
    <lineage>
        <taxon>Eukaryota</taxon>
        <taxon>Metazoa</taxon>
        <taxon>Ecdysozoa</taxon>
        <taxon>Arthropoda</taxon>
        <taxon>Chelicerata</taxon>
        <taxon>Merostomata</taxon>
        <taxon>Xiphosura</taxon>
        <taxon>Limulidae</taxon>
        <taxon>Limulus</taxon>
    </lineage>
</organism>
<evidence type="ECO:0000256" key="1">
    <source>
        <dbReference type="SAM" id="MobiDB-lite"/>
    </source>
</evidence>
<dbReference type="RefSeq" id="XP_022249593.1">
    <property type="nucleotide sequence ID" value="XM_022393885.1"/>
</dbReference>
<feature type="region of interest" description="Disordered" evidence="1">
    <location>
        <begin position="1"/>
        <end position="46"/>
    </location>
</feature>
<reference evidence="3 4" key="1">
    <citation type="submission" date="2025-05" db="UniProtKB">
        <authorList>
            <consortium name="RefSeq"/>
        </authorList>
    </citation>
    <scope>IDENTIFICATION</scope>
    <source>
        <tissue evidence="3 4">Muscle</tissue>
    </source>
</reference>
<evidence type="ECO:0000313" key="5">
    <source>
        <dbReference type="RefSeq" id="XP_022249594.1"/>
    </source>
</evidence>
<dbReference type="Proteomes" id="UP000694941">
    <property type="component" value="Unplaced"/>
</dbReference>
<dbReference type="GeneID" id="106465926"/>
<evidence type="ECO:0000313" key="2">
    <source>
        <dbReference type="Proteomes" id="UP000694941"/>
    </source>
</evidence>
<gene>
    <name evidence="3 4 5" type="primary">LOC106465926</name>
</gene>
<sequence length="145" mass="16194">MATLLNTNQSCNNSRGDPQQMCKTNGAALGAQGGENNEHDESTGFDEPVILTGSMTSLKTNDENCDDKRPNKGKSVVFHSETSQPAIRKIYSASDCWQYMMNGSSMVKLKSSSRQYRRYFTLEEDLSFVRWVPTAKQAAKAKRKL</sequence>
<evidence type="ECO:0000313" key="4">
    <source>
        <dbReference type="RefSeq" id="XP_022249593.1"/>
    </source>
</evidence>
<dbReference type="RefSeq" id="XP_022249594.1">
    <property type="nucleotide sequence ID" value="XM_022393886.1"/>
</dbReference>
<name>A0ABM1BGN2_LIMPO</name>